<feature type="transmembrane region" description="Helical" evidence="9">
    <location>
        <begin position="128"/>
        <end position="146"/>
    </location>
</feature>
<evidence type="ECO:0000256" key="1">
    <source>
        <dbReference type="ARBA" id="ARBA00004429"/>
    </source>
</evidence>
<gene>
    <name evidence="11" type="ORF">GCM10009755_16460</name>
</gene>
<dbReference type="EMBL" id="BAAANO010000015">
    <property type="protein sequence ID" value="GAA2006960.1"/>
    <property type="molecule type" value="Genomic_DNA"/>
</dbReference>
<dbReference type="PANTHER" id="PTHR35011">
    <property type="entry name" value="2,3-DIKETO-L-GULONATE TRAP TRANSPORTER SMALL PERMEASE PROTEIN YIAM"/>
    <property type="match status" value="1"/>
</dbReference>
<evidence type="ECO:0000256" key="9">
    <source>
        <dbReference type="SAM" id="Phobius"/>
    </source>
</evidence>
<reference evidence="11 12" key="1">
    <citation type="journal article" date="2019" name="Int. J. Syst. Evol. Microbiol.">
        <title>The Global Catalogue of Microorganisms (GCM) 10K type strain sequencing project: providing services to taxonomists for standard genome sequencing and annotation.</title>
        <authorList>
            <consortium name="The Broad Institute Genomics Platform"/>
            <consortium name="The Broad Institute Genome Sequencing Center for Infectious Disease"/>
            <person name="Wu L."/>
            <person name="Ma J."/>
        </authorList>
    </citation>
    <scope>NUCLEOTIDE SEQUENCE [LARGE SCALE GENOMIC DNA]</scope>
    <source>
        <strain evidence="11 12">JCM 14546</strain>
    </source>
</reference>
<feature type="domain" description="Tripartite ATP-independent periplasmic transporters DctQ component" evidence="10">
    <location>
        <begin position="27"/>
        <end position="156"/>
    </location>
</feature>
<evidence type="ECO:0000256" key="7">
    <source>
        <dbReference type="ARBA" id="ARBA00023136"/>
    </source>
</evidence>
<evidence type="ECO:0000256" key="6">
    <source>
        <dbReference type="ARBA" id="ARBA00022989"/>
    </source>
</evidence>
<dbReference type="Proteomes" id="UP001500755">
    <property type="component" value="Unassembled WGS sequence"/>
</dbReference>
<keyword evidence="2" id="KW-0813">Transport</keyword>
<dbReference type="InterPro" id="IPR007387">
    <property type="entry name" value="TRAP_DctQ"/>
</dbReference>
<proteinExistence type="inferred from homology"/>
<comment type="caution">
    <text evidence="11">The sequence shown here is derived from an EMBL/GenBank/DDBJ whole genome shotgun (WGS) entry which is preliminary data.</text>
</comment>
<evidence type="ECO:0000256" key="8">
    <source>
        <dbReference type="ARBA" id="ARBA00038436"/>
    </source>
</evidence>
<evidence type="ECO:0000313" key="12">
    <source>
        <dbReference type="Proteomes" id="UP001500755"/>
    </source>
</evidence>
<evidence type="ECO:0000256" key="2">
    <source>
        <dbReference type="ARBA" id="ARBA00022448"/>
    </source>
</evidence>
<name>A0ABN2TEK9_9MICO</name>
<dbReference type="Pfam" id="PF04290">
    <property type="entry name" value="DctQ"/>
    <property type="match status" value="1"/>
</dbReference>
<keyword evidence="6 9" id="KW-1133">Transmembrane helix</keyword>
<feature type="transmembrane region" description="Helical" evidence="9">
    <location>
        <begin position="50"/>
        <end position="68"/>
    </location>
</feature>
<keyword evidence="12" id="KW-1185">Reference proteome</keyword>
<keyword evidence="4" id="KW-0997">Cell inner membrane</keyword>
<evidence type="ECO:0000256" key="5">
    <source>
        <dbReference type="ARBA" id="ARBA00022692"/>
    </source>
</evidence>
<accession>A0ABN2TEK9</accession>
<dbReference type="PROSITE" id="PS51257">
    <property type="entry name" value="PROKAR_LIPOPROTEIN"/>
    <property type="match status" value="1"/>
</dbReference>
<comment type="similarity">
    <text evidence="8">Belongs to the TRAP transporter small permease family.</text>
</comment>
<dbReference type="RefSeq" id="WP_344308688.1">
    <property type="nucleotide sequence ID" value="NZ_BAAANO010000015.1"/>
</dbReference>
<dbReference type="InterPro" id="IPR055348">
    <property type="entry name" value="DctQ"/>
</dbReference>
<keyword evidence="7 9" id="KW-0472">Membrane</keyword>
<evidence type="ECO:0000259" key="10">
    <source>
        <dbReference type="Pfam" id="PF04290"/>
    </source>
</evidence>
<evidence type="ECO:0000256" key="3">
    <source>
        <dbReference type="ARBA" id="ARBA00022475"/>
    </source>
</evidence>
<organism evidence="11 12">
    <name type="scientific">Brevibacterium samyangense</name>
    <dbReference type="NCBI Taxonomy" id="366888"/>
    <lineage>
        <taxon>Bacteria</taxon>
        <taxon>Bacillati</taxon>
        <taxon>Actinomycetota</taxon>
        <taxon>Actinomycetes</taxon>
        <taxon>Micrococcales</taxon>
        <taxon>Brevibacteriaceae</taxon>
        <taxon>Brevibacterium</taxon>
    </lineage>
</organism>
<feature type="transmembrane region" description="Helical" evidence="9">
    <location>
        <begin position="12"/>
        <end position="35"/>
    </location>
</feature>
<feature type="transmembrane region" description="Helical" evidence="9">
    <location>
        <begin position="89"/>
        <end position="113"/>
    </location>
</feature>
<protein>
    <recommendedName>
        <fullName evidence="10">Tripartite ATP-independent periplasmic transporters DctQ component domain-containing protein</fullName>
    </recommendedName>
</protein>
<keyword evidence="5 9" id="KW-0812">Transmembrane</keyword>
<keyword evidence="3" id="KW-1003">Cell membrane</keyword>
<sequence>MRFLRALDSVLGWIENIIAGVSLVLACLIAIVSVVLRETTGFVIFWSEEAIIYLIIFSTFFGAVIVLRRNEHVNVDILPVLLRGRAKKVVMLIGLLATIVFALGIGVLAWMLIAEPFSHTTITPALKAPLWVLELSIAVGMTLFFVRAVEMVVRTILTPSSELGRDVLAEEAEAAGLDADLVESGRAALQHPDGGEKR</sequence>
<comment type="subcellular location">
    <subcellularLocation>
        <location evidence="1">Cell inner membrane</location>
        <topology evidence="1">Multi-pass membrane protein</topology>
    </subcellularLocation>
</comment>
<evidence type="ECO:0000313" key="11">
    <source>
        <dbReference type="EMBL" id="GAA2006960.1"/>
    </source>
</evidence>
<evidence type="ECO:0000256" key="4">
    <source>
        <dbReference type="ARBA" id="ARBA00022519"/>
    </source>
</evidence>